<evidence type="ECO:0000256" key="7">
    <source>
        <dbReference type="SAM" id="Phobius"/>
    </source>
</evidence>
<feature type="transmembrane region" description="Helical" evidence="7">
    <location>
        <begin position="254"/>
        <end position="273"/>
    </location>
</feature>
<dbReference type="InterPro" id="IPR020846">
    <property type="entry name" value="MFS_dom"/>
</dbReference>
<evidence type="ECO:0000313" key="10">
    <source>
        <dbReference type="Proteomes" id="UP000326570"/>
    </source>
</evidence>
<gene>
    <name evidence="9" type="ORF">F0P94_00770</name>
</gene>
<protein>
    <submittedName>
        <fullName evidence="9">MFS transporter</fullName>
    </submittedName>
</protein>
<dbReference type="GO" id="GO:0022857">
    <property type="term" value="F:transmembrane transporter activity"/>
    <property type="evidence" value="ECO:0007669"/>
    <property type="project" value="InterPro"/>
</dbReference>
<feature type="transmembrane region" description="Helical" evidence="7">
    <location>
        <begin position="164"/>
        <end position="185"/>
    </location>
</feature>
<feature type="transmembrane region" description="Helical" evidence="7">
    <location>
        <begin position="372"/>
        <end position="391"/>
    </location>
</feature>
<keyword evidence="3" id="KW-1003">Cell membrane</keyword>
<dbReference type="RefSeq" id="WP_150901796.1">
    <property type="nucleotide sequence ID" value="NZ_VTWT01000001.1"/>
</dbReference>
<keyword evidence="10" id="KW-1185">Reference proteome</keyword>
<dbReference type="EMBL" id="VTWT01000001">
    <property type="protein sequence ID" value="KAA9345653.1"/>
    <property type="molecule type" value="Genomic_DNA"/>
</dbReference>
<dbReference type="Proteomes" id="UP000326570">
    <property type="component" value="Unassembled WGS sequence"/>
</dbReference>
<organism evidence="9 10">
    <name type="scientific">Adhaeribacter soli</name>
    <dbReference type="NCBI Taxonomy" id="2607655"/>
    <lineage>
        <taxon>Bacteria</taxon>
        <taxon>Pseudomonadati</taxon>
        <taxon>Bacteroidota</taxon>
        <taxon>Cytophagia</taxon>
        <taxon>Cytophagales</taxon>
        <taxon>Hymenobacteraceae</taxon>
        <taxon>Adhaeribacter</taxon>
    </lineage>
</organism>
<evidence type="ECO:0000256" key="3">
    <source>
        <dbReference type="ARBA" id="ARBA00022475"/>
    </source>
</evidence>
<evidence type="ECO:0000256" key="6">
    <source>
        <dbReference type="ARBA" id="ARBA00023136"/>
    </source>
</evidence>
<reference evidence="9 10" key="1">
    <citation type="submission" date="2019-09" db="EMBL/GenBank/DDBJ databases">
        <title>Genome sequence of Adhaeribacter sp. M2.</title>
        <authorList>
            <person name="Srinivasan S."/>
        </authorList>
    </citation>
    <scope>NUCLEOTIDE SEQUENCE [LARGE SCALE GENOMIC DNA]</scope>
    <source>
        <strain evidence="9 10">M2</strain>
    </source>
</reference>
<evidence type="ECO:0000313" key="9">
    <source>
        <dbReference type="EMBL" id="KAA9345653.1"/>
    </source>
</evidence>
<keyword evidence="6 7" id="KW-0472">Membrane</keyword>
<feature type="transmembrane region" description="Helical" evidence="7">
    <location>
        <begin position="139"/>
        <end position="158"/>
    </location>
</feature>
<evidence type="ECO:0000256" key="2">
    <source>
        <dbReference type="ARBA" id="ARBA00022448"/>
    </source>
</evidence>
<proteinExistence type="predicted"/>
<dbReference type="SUPFAM" id="SSF103473">
    <property type="entry name" value="MFS general substrate transporter"/>
    <property type="match status" value="1"/>
</dbReference>
<keyword evidence="5 7" id="KW-1133">Transmembrane helix</keyword>
<evidence type="ECO:0000256" key="4">
    <source>
        <dbReference type="ARBA" id="ARBA00022692"/>
    </source>
</evidence>
<dbReference type="AlphaFoldDB" id="A0A5N1J658"/>
<dbReference type="PANTHER" id="PTHR23517">
    <property type="entry name" value="RESISTANCE PROTEIN MDTM, PUTATIVE-RELATED-RELATED"/>
    <property type="match status" value="1"/>
</dbReference>
<dbReference type="GO" id="GO:0005886">
    <property type="term" value="C:plasma membrane"/>
    <property type="evidence" value="ECO:0007669"/>
    <property type="project" value="UniProtKB-SubCell"/>
</dbReference>
<feature type="transmembrane region" description="Helical" evidence="7">
    <location>
        <begin position="220"/>
        <end position="242"/>
    </location>
</feature>
<evidence type="ECO:0000256" key="5">
    <source>
        <dbReference type="ARBA" id="ARBA00022989"/>
    </source>
</evidence>
<sequence length="414" mass="45933">MRAYYLFLKNNFNPVAFGWLLTFFSSFGQTFLISLFVPFILSQFQLSRSEFGSYYAAATLVSSLFLLQYGHLVDHSPLRPFTTRTILLLVSACLLLAFAVHPAMVFLALIGLRLGGQGLMSHISLTVMSRHFTVDRGKALSLSSLGFPMGEMIFPLIIGVALSYWNWQVALFISAAMLVILLFVIRQQNVEAYDVATPTAEVSGKEKWAFYRSLVNGKAFWILLPPVVTFSFIGTGIFFYQYIFAEEKGWPLEYYSLCFTGYAVVRFLFSLYGGLLTDRLSARTLFPFYLIPLMLGLLALAIIPGKFAALFFLLLTGISAGLSGIISNAIIAELYGSEKVGLVRSFFSMIMVFSSAVAPIIVGSLLDHHIAMNDIALGCAALVLVSCLNSFRIRLLQQDLNETANLEILKTDIV</sequence>
<accession>A0A5N1J658</accession>
<dbReference type="Gene3D" id="1.20.1250.20">
    <property type="entry name" value="MFS general substrate transporter like domains"/>
    <property type="match status" value="2"/>
</dbReference>
<dbReference type="InterPro" id="IPR050171">
    <property type="entry name" value="MFS_Transporters"/>
</dbReference>
<comment type="caution">
    <text evidence="9">The sequence shown here is derived from an EMBL/GenBank/DDBJ whole genome shotgun (WGS) entry which is preliminary data.</text>
</comment>
<keyword evidence="2" id="KW-0813">Transport</keyword>
<dbReference type="InterPro" id="IPR011701">
    <property type="entry name" value="MFS"/>
</dbReference>
<evidence type="ECO:0000256" key="1">
    <source>
        <dbReference type="ARBA" id="ARBA00004651"/>
    </source>
</evidence>
<name>A0A5N1J658_9BACT</name>
<keyword evidence="4 7" id="KW-0812">Transmembrane</keyword>
<dbReference type="Pfam" id="PF07690">
    <property type="entry name" value="MFS_1"/>
    <property type="match status" value="1"/>
</dbReference>
<feature type="domain" description="Major facilitator superfamily (MFS) profile" evidence="8">
    <location>
        <begin position="14"/>
        <end position="398"/>
    </location>
</feature>
<feature type="transmembrane region" description="Helical" evidence="7">
    <location>
        <begin position="16"/>
        <end position="41"/>
    </location>
</feature>
<evidence type="ECO:0000259" key="8">
    <source>
        <dbReference type="PROSITE" id="PS50850"/>
    </source>
</evidence>
<feature type="transmembrane region" description="Helical" evidence="7">
    <location>
        <begin position="285"/>
        <end position="303"/>
    </location>
</feature>
<dbReference type="PROSITE" id="PS50850">
    <property type="entry name" value="MFS"/>
    <property type="match status" value="1"/>
</dbReference>
<dbReference type="InterPro" id="IPR036259">
    <property type="entry name" value="MFS_trans_sf"/>
</dbReference>
<feature type="transmembrane region" description="Helical" evidence="7">
    <location>
        <begin position="85"/>
        <end position="112"/>
    </location>
</feature>
<comment type="subcellular location">
    <subcellularLocation>
        <location evidence="1">Cell membrane</location>
        <topology evidence="1">Multi-pass membrane protein</topology>
    </subcellularLocation>
</comment>
<feature type="transmembrane region" description="Helical" evidence="7">
    <location>
        <begin position="346"/>
        <end position="366"/>
    </location>
</feature>
<feature type="transmembrane region" description="Helical" evidence="7">
    <location>
        <begin position="53"/>
        <end position="73"/>
    </location>
</feature>
<feature type="transmembrane region" description="Helical" evidence="7">
    <location>
        <begin position="309"/>
        <end position="334"/>
    </location>
</feature>